<protein>
    <submittedName>
        <fullName evidence="1">Uncharacterized protein</fullName>
    </submittedName>
</protein>
<name>A0ABW0QK77_9BURK</name>
<dbReference type="RefSeq" id="WP_068832057.1">
    <property type="nucleotide sequence ID" value="NZ_JBHSMX010000066.1"/>
</dbReference>
<dbReference type="EMBL" id="JBHSMX010000066">
    <property type="protein sequence ID" value="MFC5524012.1"/>
    <property type="molecule type" value="Genomic_DNA"/>
</dbReference>
<evidence type="ECO:0000313" key="1">
    <source>
        <dbReference type="EMBL" id="MFC5524012.1"/>
    </source>
</evidence>
<comment type="caution">
    <text evidence="1">The sequence shown here is derived from an EMBL/GenBank/DDBJ whole genome shotgun (WGS) entry which is preliminary data.</text>
</comment>
<sequence>MTIATDANWNTAAASPALGVLCLIELAFAGGTLRLNSWPVDMTVLGYTWTGIGTVCEVGELKESEDGNYQKLTLGLTQVQSAYLALALGAAETYQGRSARIWVALVDGSSLQITGAPLLRFAGYMDQVRIQRDQGSNIGKVLLDCQTGAYDVRGNPAALRMNQPQHSFRKPGETGFKYVNDLIARPQIWLSRAFQTI</sequence>
<gene>
    <name evidence="1" type="ORF">ACFPP7_24335</name>
</gene>
<accession>A0ABW0QK77</accession>
<proteinExistence type="predicted"/>
<dbReference type="Proteomes" id="UP001596084">
    <property type="component" value="Unassembled WGS sequence"/>
</dbReference>
<evidence type="ECO:0000313" key="2">
    <source>
        <dbReference type="Proteomes" id="UP001596084"/>
    </source>
</evidence>
<organism evidence="1 2">
    <name type="scientific">Polaromonas jejuensis</name>
    <dbReference type="NCBI Taxonomy" id="457502"/>
    <lineage>
        <taxon>Bacteria</taxon>
        <taxon>Pseudomonadati</taxon>
        <taxon>Pseudomonadota</taxon>
        <taxon>Betaproteobacteria</taxon>
        <taxon>Burkholderiales</taxon>
        <taxon>Comamonadaceae</taxon>
        <taxon>Polaromonas</taxon>
    </lineage>
</organism>
<reference evidence="2" key="1">
    <citation type="journal article" date="2019" name="Int. J. Syst. Evol. Microbiol.">
        <title>The Global Catalogue of Microorganisms (GCM) 10K type strain sequencing project: providing services to taxonomists for standard genome sequencing and annotation.</title>
        <authorList>
            <consortium name="The Broad Institute Genomics Platform"/>
            <consortium name="The Broad Institute Genome Sequencing Center for Infectious Disease"/>
            <person name="Wu L."/>
            <person name="Ma J."/>
        </authorList>
    </citation>
    <scope>NUCLEOTIDE SEQUENCE [LARGE SCALE GENOMIC DNA]</scope>
    <source>
        <strain evidence="2">CGMCC 4.7277</strain>
    </source>
</reference>
<keyword evidence="2" id="KW-1185">Reference proteome</keyword>